<dbReference type="AlphaFoldDB" id="F2DSP5"/>
<accession>F2DSP5</accession>
<name>F2DSP5_HORVV</name>
<protein>
    <submittedName>
        <fullName evidence="1">Predicted protein</fullName>
    </submittedName>
</protein>
<dbReference type="EMBL" id="AK366913">
    <property type="protein sequence ID" value="BAJ98116.1"/>
    <property type="molecule type" value="mRNA"/>
</dbReference>
<evidence type="ECO:0000313" key="1">
    <source>
        <dbReference type="EMBL" id="BAJ98116.1"/>
    </source>
</evidence>
<sequence>MLLKQYHKLVLKDKVAKILCFSTAYNNTFVFSKVINPGADESIVHVDGNGKVLFEHKYPDIINFFGMLNEREVIVMDQPNSHIDIINLETQKVRSINHEYLFDDVAQMNIETFYDTKMFAIIEKGTFNDPRLRITYYLYEHTYSPETCKPTAEFQSVENQWTYEFPVKRANNHSMIAWFKYKHEGEVTFNYIDLRADPHHPKLNVVTVNNTGGQKYGINNFTLSIANVWETKPGQFLIVGNSNKEANGRNEDGIINNNYIIDTDTKTLRETTFWFKDPKDGFAWNDQMIEYFYMGPVSVFHTFRHEAGKTLTTPVYYVSNETEKIVAQETWEATCYVNFFVPGFDSGTVIEGFYENGDVQEVGVTVKKVMDPREISLHFMLHLNEDFDDDLLSDAIDLLHG</sequence>
<organism evidence="1">
    <name type="scientific">Hordeum vulgare subsp. vulgare</name>
    <name type="common">Domesticated barley</name>
    <dbReference type="NCBI Taxonomy" id="112509"/>
    <lineage>
        <taxon>Eukaryota</taxon>
        <taxon>Viridiplantae</taxon>
        <taxon>Streptophyta</taxon>
        <taxon>Embryophyta</taxon>
        <taxon>Tracheophyta</taxon>
        <taxon>Spermatophyta</taxon>
        <taxon>Magnoliopsida</taxon>
        <taxon>Liliopsida</taxon>
        <taxon>Poales</taxon>
        <taxon>Poaceae</taxon>
        <taxon>BOP clade</taxon>
        <taxon>Pooideae</taxon>
        <taxon>Triticodae</taxon>
        <taxon>Triticeae</taxon>
        <taxon>Hordeinae</taxon>
        <taxon>Hordeum</taxon>
    </lineage>
</organism>
<reference evidence="1" key="1">
    <citation type="journal article" date="2011" name="Plant Physiol.">
        <title>Comprehensive sequence analysis of 24,783 barley full-length cDNAs derived from 12 clone libraries.</title>
        <authorList>
            <person name="Matsumoto T."/>
            <person name="Tanaka T."/>
            <person name="Sakai H."/>
            <person name="Amano N."/>
            <person name="Kanamori H."/>
            <person name="Kurita K."/>
            <person name="Kikuta A."/>
            <person name="Kamiya K."/>
            <person name="Yamamoto M."/>
            <person name="Ikawa H."/>
            <person name="Fujii N."/>
            <person name="Hori K."/>
            <person name="Itoh T."/>
            <person name="Sato K."/>
        </authorList>
    </citation>
    <scope>NUCLEOTIDE SEQUENCE</scope>
    <source>
        <tissue evidence="1">Shoot and root</tissue>
    </source>
</reference>
<proteinExistence type="evidence at transcript level"/>